<keyword evidence="5" id="KW-0520">NAD</keyword>
<evidence type="ECO:0000256" key="5">
    <source>
        <dbReference type="RuleBase" id="RU000471"/>
    </source>
</evidence>
<sequence>MPDAAPLWATVILPVALVSVAVVTAGFDAVLSAAAVRGRPGSPREVGTWAASPLREAFRLLAQQPRRTIAADVALGRIGVVLVPVAAVLAGAVLPLGFRPVSDPAVGIVWFNAMEALAWAAVWLTGWGPNSALSLIGGYRFLAQGLAYELPHMFAITTAALGAGSLRVGEVVAAQDGLWFAVWMPVAFLVYLLSAMAMSFWGPFGHPLGRDTAGGAAMELSGVDRLVLLGGRWLLMVVTAAVSVPLFLGGGNGPLLPPWAWTLLKTALVLAALVAGRRLLPTLRMERYTEFAWLVLVPATLLQALVVAVVVLNR</sequence>
<comment type="subcellular location">
    <subcellularLocation>
        <location evidence="5">Cell membrane</location>
        <topology evidence="5">Multi-pass membrane protein</topology>
    </subcellularLocation>
    <subcellularLocation>
        <location evidence="1">Membrane</location>
        <topology evidence="1">Multi-pass membrane protein</topology>
    </subcellularLocation>
</comment>
<feature type="transmembrane region" description="Helical" evidence="6">
    <location>
        <begin position="146"/>
        <end position="166"/>
    </location>
</feature>
<protein>
    <submittedName>
        <fullName evidence="7">NADH dehydrogenase</fullName>
    </submittedName>
</protein>
<dbReference type="AlphaFoldDB" id="A0A1Q4V817"/>
<feature type="transmembrane region" description="Helical" evidence="6">
    <location>
        <begin position="259"/>
        <end position="279"/>
    </location>
</feature>
<keyword evidence="4 6" id="KW-0472">Membrane</keyword>
<feature type="transmembrane region" description="Helical" evidence="6">
    <location>
        <begin position="12"/>
        <end position="36"/>
    </location>
</feature>
<comment type="similarity">
    <text evidence="5">Belongs to the complex I subunit 1 family.</text>
</comment>
<dbReference type="Proteomes" id="UP000186455">
    <property type="component" value="Unassembled WGS sequence"/>
</dbReference>
<evidence type="ECO:0000313" key="8">
    <source>
        <dbReference type="Proteomes" id="UP000186455"/>
    </source>
</evidence>
<dbReference type="RefSeq" id="WP_073788381.1">
    <property type="nucleotide sequence ID" value="NZ_LFBV01000003.1"/>
</dbReference>
<feature type="transmembrane region" description="Helical" evidence="6">
    <location>
        <begin position="226"/>
        <end position="247"/>
    </location>
</feature>
<keyword evidence="8" id="KW-1185">Reference proteome</keyword>
<dbReference type="GO" id="GO:0005886">
    <property type="term" value="C:plasma membrane"/>
    <property type="evidence" value="ECO:0007669"/>
    <property type="project" value="UniProtKB-SubCell"/>
</dbReference>
<dbReference type="PANTHER" id="PTHR11432:SF20">
    <property type="entry name" value="NADH-UBIQUINONE OXIDOREDUCTASE CHAIN 1"/>
    <property type="match status" value="1"/>
</dbReference>
<reference evidence="7 8" key="1">
    <citation type="submission" date="2015-06" db="EMBL/GenBank/DDBJ databases">
        <title>Cloning and characterization of the uncialamcin biosynthetic gene cluster.</title>
        <authorList>
            <person name="Yan X."/>
            <person name="Huang T."/>
            <person name="Ge H."/>
            <person name="Shen B."/>
        </authorList>
    </citation>
    <scope>NUCLEOTIDE SEQUENCE [LARGE SCALE GENOMIC DNA]</scope>
    <source>
        <strain evidence="7 8">DCA2648</strain>
    </source>
</reference>
<dbReference type="STRING" id="1048205.AB852_15045"/>
<feature type="transmembrane region" description="Helical" evidence="6">
    <location>
        <begin position="291"/>
        <end position="312"/>
    </location>
</feature>
<accession>A0A1Q4V817</accession>
<proteinExistence type="inferred from homology"/>
<evidence type="ECO:0000313" key="7">
    <source>
        <dbReference type="EMBL" id="OKH93991.1"/>
    </source>
</evidence>
<keyword evidence="3 6" id="KW-1133">Transmembrane helix</keyword>
<keyword evidence="2 5" id="KW-0812">Transmembrane</keyword>
<evidence type="ECO:0000256" key="4">
    <source>
        <dbReference type="ARBA" id="ARBA00023136"/>
    </source>
</evidence>
<evidence type="ECO:0000256" key="1">
    <source>
        <dbReference type="ARBA" id="ARBA00004141"/>
    </source>
</evidence>
<dbReference type="GO" id="GO:0009060">
    <property type="term" value="P:aerobic respiration"/>
    <property type="evidence" value="ECO:0007669"/>
    <property type="project" value="TreeGrafter"/>
</dbReference>
<feature type="transmembrane region" description="Helical" evidence="6">
    <location>
        <begin position="74"/>
        <end position="98"/>
    </location>
</feature>
<name>A0A1Q4V817_9ACTN</name>
<dbReference type="Pfam" id="PF00146">
    <property type="entry name" value="NADHdh"/>
    <property type="match status" value="1"/>
</dbReference>
<dbReference type="InterPro" id="IPR001694">
    <property type="entry name" value="NADH_UbQ_OxRdtase_su1/FPO"/>
</dbReference>
<evidence type="ECO:0000256" key="2">
    <source>
        <dbReference type="ARBA" id="ARBA00022692"/>
    </source>
</evidence>
<evidence type="ECO:0000256" key="6">
    <source>
        <dbReference type="SAM" id="Phobius"/>
    </source>
</evidence>
<comment type="caution">
    <text evidence="7">The sequence shown here is derived from an EMBL/GenBank/DDBJ whole genome shotgun (WGS) entry which is preliminary data.</text>
</comment>
<feature type="transmembrane region" description="Helical" evidence="6">
    <location>
        <begin position="178"/>
        <end position="201"/>
    </location>
</feature>
<dbReference type="PANTHER" id="PTHR11432">
    <property type="entry name" value="NADH DEHYDROGENASE SUBUNIT 1"/>
    <property type="match status" value="1"/>
</dbReference>
<evidence type="ECO:0000256" key="3">
    <source>
        <dbReference type="ARBA" id="ARBA00022989"/>
    </source>
</evidence>
<dbReference type="EMBL" id="LFBV01000003">
    <property type="protein sequence ID" value="OKH93991.1"/>
    <property type="molecule type" value="Genomic_DNA"/>
</dbReference>
<dbReference type="GO" id="GO:0003954">
    <property type="term" value="F:NADH dehydrogenase activity"/>
    <property type="evidence" value="ECO:0007669"/>
    <property type="project" value="TreeGrafter"/>
</dbReference>
<organism evidence="7 8">
    <name type="scientific">Streptomyces uncialis</name>
    <dbReference type="NCBI Taxonomy" id="1048205"/>
    <lineage>
        <taxon>Bacteria</taxon>
        <taxon>Bacillati</taxon>
        <taxon>Actinomycetota</taxon>
        <taxon>Actinomycetes</taxon>
        <taxon>Kitasatosporales</taxon>
        <taxon>Streptomycetaceae</taxon>
        <taxon>Streptomyces</taxon>
    </lineage>
</organism>
<gene>
    <name evidence="7" type="ORF">AB852_15045</name>
</gene>